<comment type="similarity">
    <text evidence="2 7">Belongs to the GMC oxidoreductase family.</text>
</comment>
<comment type="caution">
    <text evidence="10">The sequence shown here is derived from an EMBL/GenBank/DDBJ whole genome shotgun (WGS) entry which is preliminary data.</text>
</comment>
<reference evidence="10" key="1">
    <citation type="submission" date="2021-03" db="EMBL/GenBank/DDBJ databases">
        <authorList>
            <person name="Tagirdzhanova G."/>
        </authorList>
    </citation>
    <scope>NUCLEOTIDE SEQUENCE</scope>
</reference>
<name>A0A8H3I7E8_9LECA</name>
<keyword evidence="11" id="KW-1185">Reference proteome</keyword>
<dbReference type="Pfam" id="PF05199">
    <property type="entry name" value="GMC_oxred_C"/>
    <property type="match status" value="1"/>
</dbReference>
<evidence type="ECO:0000313" key="11">
    <source>
        <dbReference type="Proteomes" id="UP000664521"/>
    </source>
</evidence>
<keyword evidence="5" id="KW-0560">Oxidoreductase</keyword>
<dbReference type="PROSITE" id="PS00623">
    <property type="entry name" value="GMC_OXRED_1"/>
    <property type="match status" value="1"/>
</dbReference>
<evidence type="ECO:0000256" key="4">
    <source>
        <dbReference type="ARBA" id="ARBA00022827"/>
    </source>
</evidence>
<dbReference type="OrthoDB" id="269227at2759"/>
<dbReference type="InterPro" id="IPR012132">
    <property type="entry name" value="GMC_OxRdtase"/>
</dbReference>
<evidence type="ECO:0000256" key="5">
    <source>
        <dbReference type="ARBA" id="ARBA00023002"/>
    </source>
</evidence>
<gene>
    <name evidence="10" type="ORF">HETSPECPRED_009647</name>
</gene>
<dbReference type="InterPro" id="IPR000172">
    <property type="entry name" value="GMC_OxRdtase_N"/>
</dbReference>
<dbReference type="InterPro" id="IPR036188">
    <property type="entry name" value="FAD/NAD-bd_sf"/>
</dbReference>
<proteinExistence type="inferred from homology"/>
<dbReference type="PROSITE" id="PS00624">
    <property type="entry name" value="GMC_OXRED_2"/>
    <property type="match status" value="1"/>
</dbReference>
<feature type="binding site" evidence="6">
    <location>
        <position position="257"/>
    </location>
    <ligand>
        <name>FAD</name>
        <dbReference type="ChEBI" id="CHEBI:57692"/>
    </ligand>
</feature>
<evidence type="ECO:0000256" key="3">
    <source>
        <dbReference type="ARBA" id="ARBA00022630"/>
    </source>
</evidence>
<organism evidence="10 11">
    <name type="scientific">Heterodermia speciosa</name>
    <dbReference type="NCBI Taxonomy" id="116794"/>
    <lineage>
        <taxon>Eukaryota</taxon>
        <taxon>Fungi</taxon>
        <taxon>Dikarya</taxon>
        <taxon>Ascomycota</taxon>
        <taxon>Pezizomycotina</taxon>
        <taxon>Lecanoromycetes</taxon>
        <taxon>OSLEUM clade</taxon>
        <taxon>Lecanoromycetidae</taxon>
        <taxon>Caliciales</taxon>
        <taxon>Physciaceae</taxon>
        <taxon>Heterodermia</taxon>
    </lineage>
</organism>
<dbReference type="InterPro" id="IPR007867">
    <property type="entry name" value="GMC_OxRtase_C"/>
</dbReference>
<dbReference type="GO" id="GO:0050660">
    <property type="term" value="F:flavin adenine dinucleotide binding"/>
    <property type="evidence" value="ECO:0007669"/>
    <property type="project" value="InterPro"/>
</dbReference>
<keyword evidence="3 7" id="KW-0285">Flavoprotein</keyword>
<evidence type="ECO:0000256" key="6">
    <source>
        <dbReference type="PIRSR" id="PIRSR000137-2"/>
    </source>
</evidence>
<dbReference type="SUPFAM" id="SSF51905">
    <property type="entry name" value="FAD/NAD(P)-binding domain"/>
    <property type="match status" value="1"/>
</dbReference>
<dbReference type="PANTHER" id="PTHR11552:SF201">
    <property type="entry name" value="GLUCOSE-METHANOL-CHOLINE OXIDOREDUCTASE N-TERMINAL DOMAIN-CONTAINING PROTEIN"/>
    <property type="match status" value="1"/>
</dbReference>
<keyword evidence="4 6" id="KW-0274">FAD</keyword>
<evidence type="ECO:0000313" key="10">
    <source>
        <dbReference type="EMBL" id="CAF9910195.1"/>
    </source>
</evidence>
<feature type="domain" description="Glucose-methanol-choline oxidoreductase N-terminal" evidence="9">
    <location>
        <begin position="296"/>
        <end position="310"/>
    </location>
</feature>
<evidence type="ECO:0000259" key="8">
    <source>
        <dbReference type="PROSITE" id="PS00623"/>
    </source>
</evidence>
<dbReference type="SUPFAM" id="SSF54373">
    <property type="entry name" value="FAD-linked reductases, C-terminal domain"/>
    <property type="match status" value="1"/>
</dbReference>
<dbReference type="Pfam" id="PF00732">
    <property type="entry name" value="GMC_oxred_N"/>
    <property type="match status" value="1"/>
</dbReference>
<accession>A0A8H3I7E8</accession>
<evidence type="ECO:0000256" key="7">
    <source>
        <dbReference type="RuleBase" id="RU003968"/>
    </source>
</evidence>
<comment type="cofactor">
    <cofactor evidence="1 6">
        <name>FAD</name>
        <dbReference type="ChEBI" id="CHEBI:57692"/>
    </cofactor>
</comment>
<protein>
    <recommendedName>
        <fullName evidence="8 9">Glucose-methanol-choline oxidoreductase N-terminal domain-containing protein</fullName>
    </recommendedName>
</protein>
<dbReference type="PANTHER" id="PTHR11552">
    <property type="entry name" value="GLUCOSE-METHANOL-CHOLINE GMC OXIDOREDUCTASE"/>
    <property type="match status" value="1"/>
</dbReference>
<dbReference type="EMBL" id="CAJPDS010000008">
    <property type="protein sequence ID" value="CAF9910195.1"/>
    <property type="molecule type" value="Genomic_DNA"/>
</dbReference>
<dbReference type="Proteomes" id="UP000664521">
    <property type="component" value="Unassembled WGS sequence"/>
</dbReference>
<feature type="domain" description="Glucose-methanol-choline oxidoreductase N-terminal" evidence="8">
    <location>
        <begin position="107"/>
        <end position="130"/>
    </location>
</feature>
<evidence type="ECO:0000256" key="2">
    <source>
        <dbReference type="ARBA" id="ARBA00010790"/>
    </source>
</evidence>
<dbReference type="AlphaFoldDB" id="A0A8H3I7E8"/>
<evidence type="ECO:0000256" key="1">
    <source>
        <dbReference type="ARBA" id="ARBA00001974"/>
    </source>
</evidence>
<dbReference type="Gene3D" id="3.50.50.60">
    <property type="entry name" value="FAD/NAD(P)-binding domain"/>
    <property type="match status" value="1"/>
</dbReference>
<sequence>MEPTPNGSHAEGASDSALCDVREFIKSRFDYLIVGGGTAGLVLANRLSEDTNFQVGVLEAGPANLSDPVVLTPGLATQGMNRPVNKWMFKSTPQENGGDRSHDVPRGKMLGGTSAINYMIYNRGQKVDYSDWAELVGEEWGWDQLKPYMLKHERFDGTDSEFPYDASYHGKDGGIHTSFPTSRCPIEMHWLEACEQIHGQQHPSPKDAWSGDHTGVYTCLSTIDGSAAKGTRSYAATGYLLPALKRPNLKVLTEAHVLKLTLEPDAGRFKATGLQFQIEGQTHSVHATRETIICAGAIQTPQILELSGIGDPSVLSKAGIETLVQNLDVGANFQDHLLTGLGYTLAPNVISSDSLHDPVLQASAIAEYTKSQSGPLSNGPTSMGFIAYAAIAPEAEVSFTASLIENIPTTPPKQAKLEADRLRSPTTAGIHLYGIPATFNFQSGHDCSKYFEAPPPGVCRFTMGVSLQYPSSRGSVHVTSSDPFRHPAIDPAYLSHPADLQVLCAALRYADQVFQVPALAERVAERWLPRPEVDIADRAQLEDYVRRHSNSEYHPLGTAAMGKVVDSRLRVEGVGGLRVCDASVFPTNISGNLMATVYAVAEKGADLIKGDWA</sequence>
<dbReference type="PIRSF" id="PIRSF000137">
    <property type="entry name" value="Alcohol_oxidase"/>
    <property type="match status" value="1"/>
</dbReference>
<dbReference type="Gene3D" id="3.30.560.10">
    <property type="entry name" value="Glucose Oxidase, domain 3"/>
    <property type="match status" value="1"/>
</dbReference>
<evidence type="ECO:0000259" key="9">
    <source>
        <dbReference type="PROSITE" id="PS00624"/>
    </source>
</evidence>
<feature type="binding site" evidence="6">
    <location>
        <position position="113"/>
    </location>
    <ligand>
        <name>FAD</name>
        <dbReference type="ChEBI" id="CHEBI:57692"/>
    </ligand>
</feature>
<dbReference type="GO" id="GO:0016614">
    <property type="term" value="F:oxidoreductase activity, acting on CH-OH group of donors"/>
    <property type="evidence" value="ECO:0007669"/>
    <property type="project" value="InterPro"/>
</dbReference>